<evidence type="ECO:0008006" key="4">
    <source>
        <dbReference type="Google" id="ProtNLM"/>
    </source>
</evidence>
<reference evidence="2 3" key="1">
    <citation type="journal article" date="2012" name="J. Bacteriol.">
        <title>Genome Sequence of the Pattern-Forming Social Bacterium Paenibacillus dendritiformis C454 Chiral Morphotype.</title>
        <authorList>
            <person name="Sirota-Madi A."/>
            <person name="Olender T."/>
            <person name="Helman Y."/>
            <person name="Brainis I."/>
            <person name="Finkelshtein A."/>
            <person name="Roth D."/>
            <person name="Hagai E."/>
            <person name="Leshkowitz D."/>
            <person name="Brodsky L."/>
            <person name="Galatenko V."/>
            <person name="Nikolaev V."/>
            <person name="Gutnick D.L."/>
            <person name="Lancet D."/>
            <person name="Ben-Jacob E."/>
        </authorList>
    </citation>
    <scope>NUCLEOTIDE SEQUENCE [LARGE SCALE GENOMIC DNA]</scope>
    <source>
        <strain evidence="2 3">C454</strain>
    </source>
</reference>
<dbReference type="PATRIC" id="fig|1131935.3.peg.3452"/>
<dbReference type="RefSeq" id="WP_006677806.1">
    <property type="nucleotide sequence ID" value="NZ_AHKH01000046.1"/>
</dbReference>
<evidence type="ECO:0000313" key="2">
    <source>
        <dbReference type="EMBL" id="EHQ61145.1"/>
    </source>
</evidence>
<accession>H3SIE2</accession>
<proteinExistence type="predicted"/>
<feature type="transmembrane region" description="Helical" evidence="1">
    <location>
        <begin position="9"/>
        <end position="29"/>
    </location>
</feature>
<evidence type="ECO:0000256" key="1">
    <source>
        <dbReference type="SAM" id="Phobius"/>
    </source>
</evidence>
<keyword evidence="1" id="KW-1133">Transmembrane helix</keyword>
<dbReference type="EMBL" id="AHKH01000046">
    <property type="protein sequence ID" value="EHQ61145.1"/>
    <property type="molecule type" value="Genomic_DNA"/>
</dbReference>
<dbReference type="AlphaFoldDB" id="H3SIE2"/>
<keyword evidence="1" id="KW-0812">Transmembrane</keyword>
<protein>
    <recommendedName>
        <fullName evidence="4">DUF3953 domain-containing protein</fullName>
    </recommendedName>
</protein>
<feature type="transmembrane region" description="Helical" evidence="1">
    <location>
        <begin position="66"/>
        <end position="87"/>
    </location>
</feature>
<organism evidence="2 3">
    <name type="scientific">Paenibacillus dendritiformis C454</name>
    <dbReference type="NCBI Taxonomy" id="1131935"/>
    <lineage>
        <taxon>Bacteria</taxon>
        <taxon>Bacillati</taxon>
        <taxon>Bacillota</taxon>
        <taxon>Bacilli</taxon>
        <taxon>Bacillales</taxon>
        <taxon>Paenibacillaceae</taxon>
        <taxon>Paenibacillus</taxon>
    </lineage>
</organism>
<sequence length="90" mass="9982">MPAARNRYVIVKYLIIVGVILLGGAAIVSKENKSMYMGMMLLCISFGVINEGMILRLKKENKAREISCYIAGTFAFVVAWLILLDLLQGL</sequence>
<evidence type="ECO:0000313" key="3">
    <source>
        <dbReference type="Proteomes" id="UP000003900"/>
    </source>
</evidence>
<dbReference type="STRING" id="1131935.PDENDC454_16578"/>
<keyword evidence="3" id="KW-1185">Reference proteome</keyword>
<keyword evidence="1" id="KW-0472">Membrane</keyword>
<name>H3SIE2_9BACL</name>
<dbReference type="Proteomes" id="UP000003900">
    <property type="component" value="Unassembled WGS sequence"/>
</dbReference>
<comment type="caution">
    <text evidence="2">The sequence shown here is derived from an EMBL/GenBank/DDBJ whole genome shotgun (WGS) entry which is preliminary data.</text>
</comment>
<gene>
    <name evidence="2" type="ORF">PDENDC454_16578</name>
</gene>
<feature type="transmembrane region" description="Helical" evidence="1">
    <location>
        <begin position="35"/>
        <end position="54"/>
    </location>
</feature>